<dbReference type="InterPro" id="IPR012988">
    <property type="entry name" value="Ribosomal_uL30_N_euk"/>
</dbReference>
<dbReference type="Ensembl" id="ENSMSIT00000045786.1">
    <property type="protein sequence ID" value="ENSMSIP00000036343.1"/>
    <property type="gene ID" value="ENSMSIG00000030260.1"/>
</dbReference>
<comment type="similarity">
    <text evidence="1">Belongs to the universal ribosomal protein uL30 family.</text>
</comment>
<keyword evidence="3" id="KW-0687">Ribonucleoprotein</keyword>
<evidence type="ECO:0000256" key="5">
    <source>
        <dbReference type="ARBA" id="ARBA00041271"/>
    </source>
</evidence>
<dbReference type="FunFam" id="1.10.15.30:FF:000001">
    <property type="entry name" value="60S ribosomal protein L7"/>
    <property type="match status" value="1"/>
</dbReference>
<comment type="function">
    <text evidence="6">Component of the large ribosomal subunit. The ribosome is a large ribonucleoprotein complex responsible for the synthesis of proteins in the cell. Binds to G-rich structures in 28S rRNA and in mRNAs. Plays a regulatory role in the translation apparatus; inhibits cell-free translation of mRNAs.</text>
</comment>
<dbReference type="InterPro" id="IPR036919">
    <property type="entry name" value="Ribo_uL30_ferredoxin-like_sf"/>
</dbReference>
<dbReference type="AlphaFoldDB" id="A0A8C6II95"/>
<feature type="domain" description="Large ribosomal subunit protein uL30 N-terminal eukaryotes" evidence="9">
    <location>
        <begin position="27"/>
        <end position="85"/>
    </location>
</feature>
<evidence type="ECO:0000256" key="1">
    <source>
        <dbReference type="ARBA" id="ARBA00007594"/>
    </source>
</evidence>
<evidence type="ECO:0000259" key="8">
    <source>
        <dbReference type="Pfam" id="PF00327"/>
    </source>
</evidence>
<evidence type="ECO:0000256" key="6">
    <source>
        <dbReference type="ARBA" id="ARBA00045415"/>
    </source>
</evidence>
<dbReference type="GO" id="GO:0000463">
    <property type="term" value="P:maturation of LSU-rRNA from tricistronic rRNA transcript (SSU-rRNA, 5.8S rRNA, LSU-rRNA)"/>
    <property type="evidence" value="ECO:0007669"/>
    <property type="project" value="TreeGrafter"/>
</dbReference>
<evidence type="ECO:0000256" key="2">
    <source>
        <dbReference type="ARBA" id="ARBA00022980"/>
    </source>
</evidence>
<dbReference type="Gene3D" id="1.10.15.30">
    <property type="match status" value="1"/>
</dbReference>
<protein>
    <recommendedName>
        <fullName evidence="4">Large ribosomal subunit protein uL30</fullName>
    </recommendedName>
    <alternativeName>
        <fullName evidence="5">60S ribosomal protein L7</fullName>
    </alternativeName>
</protein>
<dbReference type="GeneTree" id="ENSGT00950000182878"/>
<dbReference type="CDD" id="cd01657">
    <property type="entry name" value="Ribosomal_L7_archeal_euk"/>
    <property type="match status" value="1"/>
</dbReference>
<dbReference type="GO" id="GO:0003735">
    <property type="term" value="F:structural constituent of ribosome"/>
    <property type="evidence" value="ECO:0007669"/>
    <property type="project" value="TreeGrafter"/>
</dbReference>
<accession>A0A8C6II95</accession>
<evidence type="ECO:0000259" key="9">
    <source>
        <dbReference type="Pfam" id="PF08079"/>
    </source>
</evidence>
<keyword evidence="2" id="KW-0689">Ribosomal protein</keyword>
<dbReference type="InterPro" id="IPR035808">
    <property type="entry name" value="Ribosomal_uL30_euk_arc"/>
</dbReference>
<dbReference type="PANTHER" id="PTHR11524">
    <property type="entry name" value="60S RIBOSOMAL PROTEIN L7"/>
    <property type="match status" value="1"/>
</dbReference>
<dbReference type="GO" id="GO:0003723">
    <property type="term" value="F:RNA binding"/>
    <property type="evidence" value="ECO:0007669"/>
    <property type="project" value="TreeGrafter"/>
</dbReference>
<evidence type="ECO:0000313" key="10">
    <source>
        <dbReference type="Ensembl" id="ENSMSIP00000036343.1"/>
    </source>
</evidence>
<dbReference type="Proteomes" id="UP000694415">
    <property type="component" value="Unplaced"/>
</dbReference>
<dbReference type="InterPro" id="IPR039699">
    <property type="entry name" value="Ribosomal_uL30"/>
</dbReference>
<reference evidence="10" key="1">
    <citation type="submission" date="2025-08" db="UniProtKB">
        <authorList>
            <consortium name="Ensembl"/>
        </authorList>
    </citation>
    <scope>IDENTIFICATION</scope>
</reference>
<dbReference type="Gene3D" id="3.30.1390.20">
    <property type="entry name" value="Ribosomal protein L30, ferredoxin-like fold domain"/>
    <property type="match status" value="1"/>
</dbReference>
<evidence type="ECO:0000256" key="3">
    <source>
        <dbReference type="ARBA" id="ARBA00023274"/>
    </source>
</evidence>
<feature type="domain" description="Large ribosomal subunit protein uL30-like ferredoxin-like fold" evidence="8">
    <location>
        <begin position="99"/>
        <end position="124"/>
    </location>
</feature>
<reference evidence="10" key="2">
    <citation type="submission" date="2025-09" db="UniProtKB">
        <authorList>
            <consortium name="Ensembl"/>
        </authorList>
    </citation>
    <scope>IDENTIFICATION</scope>
</reference>
<dbReference type="Pfam" id="PF00327">
    <property type="entry name" value="Ribosomal_L30"/>
    <property type="match status" value="1"/>
</dbReference>
<dbReference type="Pfam" id="PF08079">
    <property type="entry name" value="Ribosomal_L30_N"/>
    <property type="match status" value="1"/>
</dbReference>
<keyword evidence="11" id="KW-1185">Reference proteome</keyword>
<dbReference type="GO" id="GO:0022625">
    <property type="term" value="C:cytosolic large ribosomal subunit"/>
    <property type="evidence" value="ECO:0007669"/>
    <property type="project" value="TreeGrafter"/>
</dbReference>
<organism evidence="10 11">
    <name type="scientific">Mus spicilegus</name>
    <name type="common">Mound-building mouse</name>
    <dbReference type="NCBI Taxonomy" id="10103"/>
    <lineage>
        <taxon>Eukaryota</taxon>
        <taxon>Metazoa</taxon>
        <taxon>Chordata</taxon>
        <taxon>Craniata</taxon>
        <taxon>Vertebrata</taxon>
        <taxon>Euteleostomi</taxon>
        <taxon>Mammalia</taxon>
        <taxon>Eutheria</taxon>
        <taxon>Euarchontoglires</taxon>
        <taxon>Glires</taxon>
        <taxon>Rodentia</taxon>
        <taxon>Myomorpha</taxon>
        <taxon>Muroidea</taxon>
        <taxon>Muridae</taxon>
        <taxon>Murinae</taxon>
        <taxon>Mus</taxon>
        <taxon>Mus</taxon>
    </lineage>
</organism>
<dbReference type="InterPro" id="IPR016082">
    <property type="entry name" value="Ribosomal_uL30_ferredoxin-like"/>
</dbReference>
<comment type="subunit">
    <text evidence="7">Component of the large ribosomal subunit. Homodimer. Interacts with DHX33.</text>
</comment>
<dbReference type="SUPFAM" id="SSF55129">
    <property type="entry name" value="Ribosomal protein L30p/L7e"/>
    <property type="match status" value="1"/>
</dbReference>
<dbReference type="PANTHER" id="PTHR11524:SF12">
    <property type="entry name" value="LARGE RIBOSOMAL SUBUNIT PROTEIN UL30"/>
    <property type="match status" value="1"/>
</dbReference>
<evidence type="ECO:0000256" key="4">
    <source>
        <dbReference type="ARBA" id="ARBA00040575"/>
    </source>
</evidence>
<dbReference type="FunFam" id="3.30.1390.20:FF:000002">
    <property type="entry name" value="60S ribosomal protein L7"/>
    <property type="match status" value="1"/>
</dbReference>
<dbReference type="FunFam" id="3.30.1390.20:FF:000003">
    <property type="entry name" value="60S ribosomal protein L7"/>
    <property type="match status" value="1"/>
</dbReference>
<sequence length="232" mass="26903">DLGRTLKKKVPAGPKTLKKKVPAVPETLKKKKKFALKTLRKARRKLIYEKAKHYHKEYRQMYRTEIQMARMARMARKAGNFYVPAEPKLAFVIRIRGINGIFNGTFVKLNKASINMLQIVEPYIAWGYPNLKSVNELIYKRGYGKINKKRIALTDNSLIALSLGKFGIICMEDLIHEIYTVGKRFKEANNFLWPFKLSSPRGGMKKKTTHFVEGGDTGNREDQINRLIRWMN</sequence>
<proteinExistence type="inferred from homology"/>
<evidence type="ECO:0000256" key="7">
    <source>
        <dbReference type="ARBA" id="ARBA00046679"/>
    </source>
</evidence>
<evidence type="ECO:0000313" key="11">
    <source>
        <dbReference type="Proteomes" id="UP000694415"/>
    </source>
</evidence>
<name>A0A8C6II95_MUSSI</name>